<dbReference type="EMBL" id="RJVU01059333">
    <property type="protein sequence ID" value="ROJ78860.1"/>
    <property type="molecule type" value="Genomic_DNA"/>
</dbReference>
<dbReference type="PANTHER" id="PTHR22444:SF1">
    <property type="entry name" value="GLUTAMATE-RICH PROTEIN 1"/>
    <property type="match status" value="1"/>
</dbReference>
<dbReference type="PANTHER" id="PTHR22444">
    <property type="entry name" value="GLUTAMATE-RICH PROTEIN 1"/>
    <property type="match status" value="1"/>
</dbReference>
<reference evidence="2 3" key="1">
    <citation type="submission" date="2018-10" db="EMBL/GenBank/DDBJ databases">
        <title>Genome assembly for a Yunnan-Guizhou Plateau 3E fish, Anabarilius grahami (Regan), and its evolutionary and genetic applications.</title>
        <authorList>
            <person name="Jiang W."/>
        </authorList>
    </citation>
    <scope>NUCLEOTIDE SEQUENCE [LARGE SCALE GENOMIC DNA]</scope>
    <source>
        <strain evidence="2">AG-KIZ</strain>
        <tissue evidence="2">Muscle</tissue>
    </source>
</reference>
<feature type="region of interest" description="Disordered" evidence="1">
    <location>
        <begin position="111"/>
        <end position="136"/>
    </location>
</feature>
<dbReference type="AlphaFoldDB" id="A0A3N0XVW0"/>
<comment type="caution">
    <text evidence="2">The sequence shown here is derived from an EMBL/GenBank/DDBJ whole genome shotgun (WGS) entry which is preliminary data.</text>
</comment>
<organism evidence="2 3">
    <name type="scientific">Anabarilius grahami</name>
    <name type="common">Kanglang fish</name>
    <name type="synonym">Barilius grahami</name>
    <dbReference type="NCBI Taxonomy" id="495550"/>
    <lineage>
        <taxon>Eukaryota</taxon>
        <taxon>Metazoa</taxon>
        <taxon>Chordata</taxon>
        <taxon>Craniata</taxon>
        <taxon>Vertebrata</taxon>
        <taxon>Euteleostomi</taxon>
        <taxon>Actinopterygii</taxon>
        <taxon>Neopterygii</taxon>
        <taxon>Teleostei</taxon>
        <taxon>Ostariophysi</taxon>
        <taxon>Cypriniformes</taxon>
        <taxon>Xenocyprididae</taxon>
        <taxon>Xenocypridinae</taxon>
        <taxon>Xenocypridinae incertae sedis</taxon>
        <taxon>Anabarilius</taxon>
    </lineage>
</organism>
<protein>
    <submittedName>
        <fullName evidence="2">Uncharacterized protein</fullName>
    </submittedName>
</protein>
<evidence type="ECO:0000313" key="2">
    <source>
        <dbReference type="EMBL" id="ROJ78860.1"/>
    </source>
</evidence>
<dbReference type="Proteomes" id="UP000281406">
    <property type="component" value="Unassembled WGS sequence"/>
</dbReference>
<sequence length="218" mass="24602">MCSVAAPRVKMRRSPGGDVALVHAAGWRSSGRCTLRRHHDEVGNTTMHCGSMTVFSLQFSDFPAHFYTDDHEIHKRKRRRKKKVSLIATARVSTPPAEGAVQGQTYAVHASNEGQAGSSLSTERLSKNRKRKMKKKRHKEKLVALGLVPHVRAVEFTYAQSGHGNLEEVLDLLRTTQEIYLSDHKSSGNAFYYEVSVVCTLIEYWLTEILPIQREQKT</sequence>
<feature type="compositionally biased region" description="Polar residues" evidence="1">
    <location>
        <begin position="112"/>
        <end position="123"/>
    </location>
</feature>
<gene>
    <name evidence="2" type="ORF">DPX16_15385</name>
</gene>
<evidence type="ECO:0000256" key="1">
    <source>
        <dbReference type="SAM" id="MobiDB-lite"/>
    </source>
</evidence>
<keyword evidence="3" id="KW-1185">Reference proteome</keyword>
<evidence type="ECO:0000313" key="3">
    <source>
        <dbReference type="Proteomes" id="UP000281406"/>
    </source>
</evidence>
<feature type="compositionally biased region" description="Basic residues" evidence="1">
    <location>
        <begin position="127"/>
        <end position="136"/>
    </location>
</feature>
<accession>A0A3N0XVW0</accession>
<name>A0A3N0XVW0_ANAGA</name>
<dbReference type="InterPro" id="IPR026719">
    <property type="entry name" value="ERICH1"/>
</dbReference>
<proteinExistence type="predicted"/>
<dbReference type="OrthoDB" id="6151351at2759"/>